<evidence type="ECO:0000256" key="3">
    <source>
        <dbReference type="SAM" id="MobiDB-lite"/>
    </source>
</evidence>
<protein>
    <submittedName>
        <fullName evidence="4">SDR family oxidoreductase</fullName>
    </submittedName>
</protein>
<evidence type="ECO:0000256" key="2">
    <source>
        <dbReference type="ARBA" id="ARBA00023002"/>
    </source>
</evidence>
<evidence type="ECO:0000256" key="1">
    <source>
        <dbReference type="ARBA" id="ARBA00006484"/>
    </source>
</evidence>
<keyword evidence="2" id="KW-0560">Oxidoreductase</keyword>
<dbReference type="RefSeq" id="WP_136452331.1">
    <property type="nucleotide sequence ID" value="NZ_SSTI01000017.1"/>
</dbReference>
<dbReference type="Gene3D" id="3.40.50.720">
    <property type="entry name" value="NAD(P)-binding Rossmann-like Domain"/>
    <property type="match status" value="1"/>
</dbReference>
<evidence type="ECO:0000313" key="5">
    <source>
        <dbReference type="Proteomes" id="UP000308038"/>
    </source>
</evidence>
<evidence type="ECO:0000313" key="4">
    <source>
        <dbReference type="EMBL" id="THG37434.1"/>
    </source>
</evidence>
<dbReference type="InterPro" id="IPR002347">
    <property type="entry name" value="SDR_fam"/>
</dbReference>
<comment type="similarity">
    <text evidence="1">Belongs to the short-chain dehydrogenases/reductases (SDR) family.</text>
</comment>
<keyword evidence="5" id="KW-1185">Reference proteome</keyword>
<dbReference type="CDD" id="cd05233">
    <property type="entry name" value="SDR_c"/>
    <property type="match status" value="1"/>
</dbReference>
<comment type="caution">
    <text evidence="4">The sequence shown here is derived from an EMBL/GenBank/DDBJ whole genome shotgun (WGS) entry which is preliminary data.</text>
</comment>
<accession>A0ABY2QDW9</accession>
<dbReference type="PRINTS" id="PR00081">
    <property type="entry name" value="GDHRDH"/>
</dbReference>
<reference evidence="4 5" key="1">
    <citation type="submission" date="2019-04" db="EMBL/GenBank/DDBJ databases">
        <title>Microbes associate with the intestines of laboratory mice.</title>
        <authorList>
            <person name="Navarre W."/>
            <person name="Wong E."/>
            <person name="Huang K.C."/>
            <person name="Tropini C."/>
            <person name="Ng K."/>
            <person name="Yu B."/>
        </authorList>
    </citation>
    <scope>NUCLEOTIDE SEQUENCE [LARGE SCALE GENOMIC DNA]</scope>
    <source>
        <strain evidence="4 5">NM83_B4-11</strain>
    </source>
</reference>
<dbReference type="Pfam" id="PF13561">
    <property type="entry name" value="adh_short_C2"/>
    <property type="match status" value="1"/>
</dbReference>
<dbReference type="EMBL" id="SSTI01000017">
    <property type="protein sequence ID" value="THG37434.1"/>
    <property type="molecule type" value="Genomic_DNA"/>
</dbReference>
<dbReference type="PANTHER" id="PTHR24321:SF8">
    <property type="entry name" value="ESTRADIOL 17-BETA-DEHYDROGENASE 8-RELATED"/>
    <property type="match status" value="1"/>
</dbReference>
<dbReference type="Proteomes" id="UP000308038">
    <property type="component" value="Unassembled WGS sequence"/>
</dbReference>
<feature type="region of interest" description="Disordered" evidence="3">
    <location>
        <begin position="252"/>
        <end position="276"/>
    </location>
</feature>
<sequence length="276" mass="27089">MGNEWNGSVVIVTGAASGIGRASVHAFAAAGAKVIASDIAEGVEALADEIPGGMCVALRGDAGDEAHVIALVAEAERHGTLRGFFANAGITGGPATVSEADPALWMAVLRVNLVGPALAIKHAAPVMARHGAGAITCTASVAGLRAGAGPAAYSASKAGLINLVKVSALELAGSNVRVNAICPGLIETNMTQKYIDQARAAGLGKMVGATNPLRRPGQPEEVAGLALFLTSAAAAFVNGQAIAIDGGLSASHPTTPRTAASPALAPAAGAARAASN</sequence>
<organism evidence="4 5">
    <name type="scientific">Sphingomonas olei</name>
    <dbReference type="NCBI Taxonomy" id="1886787"/>
    <lineage>
        <taxon>Bacteria</taxon>
        <taxon>Pseudomonadati</taxon>
        <taxon>Pseudomonadota</taxon>
        <taxon>Alphaproteobacteria</taxon>
        <taxon>Sphingomonadales</taxon>
        <taxon>Sphingomonadaceae</taxon>
        <taxon>Sphingomonas</taxon>
    </lineage>
</organism>
<proteinExistence type="inferred from homology"/>
<dbReference type="SUPFAM" id="SSF51735">
    <property type="entry name" value="NAD(P)-binding Rossmann-fold domains"/>
    <property type="match status" value="1"/>
</dbReference>
<gene>
    <name evidence="4" type="ORF">E5988_15925</name>
</gene>
<dbReference type="InterPro" id="IPR036291">
    <property type="entry name" value="NAD(P)-bd_dom_sf"/>
</dbReference>
<name>A0ABY2QDW9_9SPHN</name>
<dbReference type="PANTHER" id="PTHR24321">
    <property type="entry name" value="DEHYDROGENASES, SHORT CHAIN"/>
    <property type="match status" value="1"/>
</dbReference>